<comment type="caution">
    <text evidence="2">The sequence shown here is derived from an EMBL/GenBank/DDBJ whole genome shotgun (WGS) entry which is preliminary data.</text>
</comment>
<proteinExistence type="predicted"/>
<feature type="chain" id="PRO_5046966963" evidence="1">
    <location>
        <begin position="21"/>
        <end position="58"/>
    </location>
</feature>
<accession>A0ABN9DTE4</accession>
<evidence type="ECO:0000256" key="1">
    <source>
        <dbReference type="SAM" id="SignalP"/>
    </source>
</evidence>
<feature type="signal peptide" evidence="1">
    <location>
        <begin position="1"/>
        <end position="20"/>
    </location>
</feature>
<dbReference type="EMBL" id="CATNWA010014789">
    <property type="protein sequence ID" value="CAI9575921.1"/>
    <property type="molecule type" value="Genomic_DNA"/>
</dbReference>
<keyword evidence="1" id="KW-0732">Signal</keyword>
<evidence type="ECO:0000313" key="2">
    <source>
        <dbReference type="EMBL" id="CAI9575921.1"/>
    </source>
</evidence>
<protein>
    <submittedName>
        <fullName evidence="2">Uncharacterized protein</fullName>
    </submittedName>
</protein>
<organism evidence="2 3">
    <name type="scientific">Staurois parvus</name>
    <dbReference type="NCBI Taxonomy" id="386267"/>
    <lineage>
        <taxon>Eukaryota</taxon>
        <taxon>Metazoa</taxon>
        <taxon>Chordata</taxon>
        <taxon>Craniata</taxon>
        <taxon>Vertebrata</taxon>
        <taxon>Euteleostomi</taxon>
        <taxon>Amphibia</taxon>
        <taxon>Batrachia</taxon>
        <taxon>Anura</taxon>
        <taxon>Neobatrachia</taxon>
        <taxon>Ranoidea</taxon>
        <taxon>Ranidae</taxon>
        <taxon>Staurois</taxon>
    </lineage>
</organism>
<keyword evidence="3" id="KW-1185">Reference proteome</keyword>
<reference evidence="2" key="1">
    <citation type="submission" date="2023-05" db="EMBL/GenBank/DDBJ databases">
        <authorList>
            <person name="Stuckert A."/>
        </authorList>
    </citation>
    <scope>NUCLEOTIDE SEQUENCE</scope>
</reference>
<dbReference type="Proteomes" id="UP001162483">
    <property type="component" value="Unassembled WGS sequence"/>
</dbReference>
<gene>
    <name evidence="2" type="ORF">SPARVUS_LOCUS8288403</name>
</gene>
<sequence length="58" mass="6373">MCHFQVSLHWCCMAFHCCSCHPAPCASVICSRLPLFNLGLCMAFNLSCFCSATLPLDS</sequence>
<name>A0ABN9DTE4_9NEOB</name>
<evidence type="ECO:0000313" key="3">
    <source>
        <dbReference type="Proteomes" id="UP001162483"/>
    </source>
</evidence>